<evidence type="ECO:0000313" key="3">
    <source>
        <dbReference type="Proteomes" id="UP001151760"/>
    </source>
</evidence>
<dbReference type="PANTHER" id="PTHR35046">
    <property type="entry name" value="ZINC KNUCKLE (CCHC-TYPE) FAMILY PROTEIN"/>
    <property type="match status" value="1"/>
</dbReference>
<feature type="domain" description="Tf2-1-like SH3-like" evidence="1">
    <location>
        <begin position="79"/>
        <end position="140"/>
    </location>
</feature>
<proteinExistence type="predicted"/>
<name>A0ABQ5C4G3_9ASTR</name>
<dbReference type="Proteomes" id="UP001151760">
    <property type="component" value="Unassembled WGS sequence"/>
</dbReference>
<evidence type="ECO:0000259" key="1">
    <source>
        <dbReference type="Pfam" id="PF24626"/>
    </source>
</evidence>
<accession>A0ABQ5C4G3</accession>
<comment type="caution">
    <text evidence="2">The sequence shown here is derived from an EMBL/GenBank/DDBJ whole genome shotgun (WGS) entry which is preliminary data.</text>
</comment>
<dbReference type="InterPro" id="IPR056924">
    <property type="entry name" value="SH3_Tf2-1"/>
</dbReference>
<sequence>MLLTVPLSPFHVVYGLSPRGPLDLLALPSKVRPHATVEEFVGQLAQVHQTTHAHLVAAATAKYKEKAYQKRRAVDFDSGDFFWAILTKDRFPAHKYSKLAAKKIGPVEIVEKINPNAYRLRLPIHVRTSDFFNVKHLIPFLGDSSSDEDDAVPDSMSNLLYPGGNDAVQFEEVFMQKRAHPKLLRKCHLEG</sequence>
<evidence type="ECO:0000313" key="2">
    <source>
        <dbReference type="EMBL" id="GJT21307.1"/>
    </source>
</evidence>
<reference evidence="2" key="2">
    <citation type="submission" date="2022-01" db="EMBL/GenBank/DDBJ databases">
        <authorList>
            <person name="Yamashiro T."/>
            <person name="Shiraishi A."/>
            <person name="Satake H."/>
            <person name="Nakayama K."/>
        </authorList>
    </citation>
    <scope>NUCLEOTIDE SEQUENCE</scope>
</reference>
<protein>
    <recommendedName>
        <fullName evidence="1">Tf2-1-like SH3-like domain-containing protein</fullName>
    </recommendedName>
</protein>
<reference evidence="2" key="1">
    <citation type="journal article" date="2022" name="Int. J. Mol. Sci.">
        <title>Draft Genome of Tanacetum Coccineum: Genomic Comparison of Closely Related Tanacetum-Family Plants.</title>
        <authorList>
            <person name="Yamashiro T."/>
            <person name="Shiraishi A."/>
            <person name="Nakayama K."/>
            <person name="Satake H."/>
        </authorList>
    </citation>
    <scope>NUCLEOTIDE SEQUENCE</scope>
</reference>
<keyword evidence="3" id="KW-1185">Reference proteome</keyword>
<organism evidence="2 3">
    <name type="scientific">Tanacetum coccineum</name>
    <dbReference type="NCBI Taxonomy" id="301880"/>
    <lineage>
        <taxon>Eukaryota</taxon>
        <taxon>Viridiplantae</taxon>
        <taxon>Streptophyta</taxon>
        <taxon>Embryophyta</taxon>
        <taxon>Tracheophyta</taxon>
        <taxon>Spermatophyta</taxon>
        <taxon>Magnoliopsida</taxon>
        <taxon>eudicotyledons</taxon>
        <taxon>Gunneridae</taxon>
        <taxon>Pentapetalae</taxon>
        <taxon>asterids</taxon>
        <taxon>campanulids</taxon>
        <taxon>Asterales</taxon>
        <taxon>Asteraceae</taxon>
        <taxon>Asteroideae</taxon>
        <taxon>Anthemideae</taxon>
        <taxon>Anthemidinae</taxon>
        <taxon>Tanacetum</taxon>
    </lineage>
</organism>
<gene>
    <name evidence="2" type="ORF">Tco_0891244</name>
</gene>
<dbReference type="PANTHER" id="PTHR35046:SF18">
    <property type="entry name" value="RNA-DIRECTED DNA POLYMERASE"/>
    <property type="match status" value="1"/>
</dbReference>
<dbReference type="Pfam" id="PF24626">
    <property type="entry name" value="SH3_Tf2-1"/>
    <property type="match status" value="1"/>
</dbReference>
<dbReference type="EMBL" id="BQNB010013878">
    <property type="protein sequence ID" value="GJT21307.1"/>
    <property type="molecule type" value="Genomic_DNA"/>
</dbReference>